<protein>
    <recommendedName>
        <fullName evidence="4">DUF4386 domain-containing protein</fullName>
    </recommendedName>
</protein>
<accession>A0A239CN01</accession>
<dbReference type="EMBL" id="FZNY01000008">
    <property type="protein sequence ID" value="SNS21242.1"/>
    <property type="molecule type" value="Genomic_DNA"/>
</dbReference>
<dbReference type="OrthoDB" id="1160166at2"/>
<dbReference type="AlphaFoldDB" id="A0A239CN01"/>
<evidence type="ECO:0000256" key="1">
    <source>
        <dbReference type="SAM" id="Phobius"/>
    </source>
</evidence>
<gene>
    <name evidence="2" type="ORF">SAMN06265376_10884</name>
</gene>
<feature type="transmembrane region" description="Helical" evidence="1">
    <location>
        <begin position="142"/>
        <end position="162"/>
    </location>
</feature>
<keyword evidence="1" id="KW-1133">Transmembrane helix</keyword>
<sequence length="231" mass="25820">MRSIKKDARTAGLLYLITVVSGVISLVYVPSKLIVWDNATETYNTIVANEFLFKIGVLSDLILYTTFIFLSLALYVLLRKTNESIARIMVILVLISVPISYVNLISKLDVLSLINDAEILKHIDLNVQHSQMMALLTSHNNGIILVEIFWGLWLFPFGYLVFKSGIIPKIMGVFLMLACFGYLADFLGYFLFPDSFGETIIPTIASITQALGEMGICLWLLIIGAKEKAEN</sequence>
<organism evidence="2 3">
    <name type="scientific">Dokdonia pacifica</name>
    <dbReference type="NCBI Taxonomy" id="1627892"/>
    <lineage>
        <taxon>Bacteria</taxon>
        <taxon>Pseudomonadati</taxon>
        <taxon>Bacteroidota</taxon>
        <taxon>Flavobacteriia</taxon>
        <taxon>Flavobacteriales</taxon>
        <taxon>Flavobacteriaceae</taxon>
        <taxon>Dokdonia</taxon>
    </lineage>
</organism>
<feature type="transmembrane region" description="Helical" evidence="1">
    <location>
        <begin position="204"/>
        <end position="225"/>
    </location>
</feature>
<keyword evidence="1" id="KW-0812">Transmembrane</keyword>
<dbReference type="RefSeq" id="WP_089373367.1">
    <property type="nucleotide sequence ID" value="NZ_BMEP01000009.1"/>
</dbReference>
<evidence type="ECO:0008006" key="4">
    <source>
        <dbReference type="Google" id="ProtNLM"/>
    </source>
</evidence>
<evidence type="ECO:0000313" key="3">
    <source>
        <dbReference type="Proteomes" id="UP000198379"/>
    </source>
</evidence>
<dbReference type="InterPro" id="IPR025495">
    <property type="entry name" value="DUF4386"/>
</dbReference>
<name>A0A239CN01_9FLAO</name>
<keyword evidence="3" id="KW-1185">Reference proteome</keyword>
<dbReference type="Proteomes" id="UP000198379">
    <property type="component" value="Unassembled WGS sequence"/>
</dbReference>
<feature type="transmembrane region" description="Helical" evidence="1">
    <location>
        <begin position="12"/>
        <end position="31"/>
    </location>
</feature>
<proteinExistence type="predicted"/>
<dbReference type="Pfam" id="PF14329">
    <property type="entry name" value="DUF4386"/>
    <property type="match status" value="1"/>
</dbReference>
<feature type="transmembrane region" description="Helical" evidence="1">
    <location>
        <begin position="174"/>
        <end position="192"/>
    </location>
</feature>
<feature type="transmembrane region" description="Helical" evidence="1">
    <location>
        <begin position="85"/>
        <end position="105"/>
    </location>
</feature>
<feature type="transmembrane region" description="Helical" evidence="1">
    <location>
        <begin position="51"/>
        <end position="78"/>
    </location>
</feature>
<keyword evidence="1" id="KW-0472">Membrane</keyword>
<evidence type="ECO:0000313" key="2">
    <source>
        <dbReference type="EMBL" id="SNS21242.1"/>
    </source>
</evidence>
<reference evidence="2 3" key="1">
    <citation type="submission" date="2017-06" db="EMBL/GenBank/DDBJ databases">
        <authorList>
            <person name="Kim H.J."/>
            <person name="Triplett B.A."/>
        </authorList>
    </citation>
    <scope>NUCLEOTIDE SEQUENCE [LARGE SCALE GENOMIC DNA]</scope>
    <source>
        <strain evidence="2 3">DSM 25597</strain>
    </source>
</reference>